<comment type="caution">
    <text evidence="1">The sequence shown here is derived from an EMBL/GenBank/DDBJ whole genome shotgun (WGS) entry which is preliminary data.</text>
</comment>
<organism evidence="1 2">
    <name type="scientific">Arachis hypogaea</name>
    <name type="common">Peanut</name>
    <dbReference type="NCBI Taxonomy" id="3818"/>
    <lineage>
        <taxon>Eukaryota</taxon>
        <taxon>Viridiplantae</taxon>
        <taxon>Streptophyta</taxon>
        <taxon>Embryophyta</taxon>
        <taxon>Tracheophyta</taxon>
        <taxon>Spermatophyta</taxon>
        <taxon>Magnoliopsida</taxon>
        <taxon>eudicotyledons</taxon>
        <taxon>Gunneridae</taxon>
        <taxon>Pentapetalae</taxon>
        <taxon>rosids</taxon>
        <taxon>fabids</taxon>
        <taxon>Fabales</taxon>
        <taxon>Fabaceae</taxon>
        <taxon>Papilionoideae</taxon>
        <taxon>50 kb inversion clade</taxon>
        <taxon>dalbergioids sensu lato</taxon>
        <taxon>Dalbergieae</taxon>
        <taxon>Pterocarpus clade</taxon>
        <taxon>Arachis</taxon>
    </lineage>
</organism>
<name>A0A445C632_ARAHY</name>
<proteinExistence type="predicted"/>
<dbReference type="AlphaFoldDB" id="A0A445C632"/>
<evidence type="ECO:0000313" key="2">
    <source>
        <dbReference type="Proteomes" id="UP000289738"/>
    </source>
</evidence>
<reference evidence="1 2" key="1">
    <citation type="submission" date="2019-01" db="EMBL/GenBank/DDBJ databases">
        <title>Sequencing of cultivated peanut Arachis hypogaea provides insights into genome evolution and oil improvement.</title>
        <authorList>
            <person name="Chen X."/>
        </authorList>
    </citation>
    <scope>NUCLEOTIDE SEQUENCE [LARGE SCALE GENOMIC DNA]</scope>
    <source>
        <strain evidence="2">cv. Fuhuasheng</strain>
        <tissue evidence="1">Leaves</tissue>
    </source>
</reference>
<accession>A0A445C632</accession>
<sequence>MEKVWVKIQRKEAITSFQALLVETIKGPYDMDTDGVDFAFIDSPILSLMLFIRVPNLHIVPVLDNMVRL</sequence>
<evidence type="ECO:0000313" key="1">
    <source>
        <dbReference type="EMBL" id="RYR46369.1"/>
    </source>
</evidence>
<dbReference type="EMBL" id="SDMP01000007">
    <property type="protein sequence ID" value="RYR46369.1"/>
    <property type="molecule type" value="Genomic_DNA"/>
</dbReference>
<gene>
    <name evidence="1" type="ORF">Ahy_A07g032101</name>
</gene>
<keyword evidence="2" id="KW-1185">Reference proteome</keyword>
<dbReference type="Proteomes" id="UP000289738">
    <property type="component" value="Chromosome A07"/>
</dbReference>
<protein>
    <submittedName>
        <fullName evidence="1">Uncharacterized protein</fullName>
    </submittedName>
</protein>